<gene>
    <name evidence="1" type="ORF">MGR_0241</name>
</gene>
<keyword evidence="1" id="KW-0808">Transferase</keyword>
<dbReference type="AlphaFoldDB" id="A4TTR9"/>
<proteinExistence type="predicted"/>
<name>A4TTR9_9PROT</name>
<accession>A4TTR9</accession>
<dbReference type="InterPro" id="IPR023181">
    <property type="entry name" value="Homospermid_syn-like_C"/>
</dbReference>
<dbReference type="EMBL" id="CU459003">
    <property type="protein sequence ID" value="CAM74026.1"/>
    <property type="molecule type" value="Genomic_DNA"/>
</dbReference>
<sequence>MKDGDALRYRPTVHYAYHPCDAAVLSVHELAGKTWQQQPKQRLMMKEITGGVDELGVLLMGHAKGAY</sequence>
<evidence type="ECO:0000313" key="1">
    <source>
        <dbReference type="EMBL" id="CAM74026.1"/>
    </source>
</evidence>
<protein>
    <submittedName>
        <fullName evidence="1">Homospermidine synthase</fullName>
        <ecNumber evidence="1">2.5.1.44</ecNumber>
    </submittedName>
</protein>
<reference evidence="1" key="1">
    <citation type="journal article" date="2007" name="J. Bacteriol.">
        <title>Comparative genome analysis of four magnetotactic bacteria reveals a complex set of group-specific genes implicated in magnetosome biomineralization and function.</title>
        <authorList>
            <person name="Richter M."/>
            <person name="Kube M."/>
            <person name="Bazylinski D.A."/>
            <person name="Lombardot T."/>
            <person name="Gloeckner F.O."/>
            <person name="Reinhardt R."/>
            <person name="Schueler D."/>
        </authorList>
    </citation>
    <scope>NUCLEOTIDE SEQUENCE</scope>
    <source>
        <strain evidence="1">MSR-1</strain>
    </source>
</reference>
<dbReference type="Gene3D" id="3.30.360.30">
    <property type="entry name" value="homospermidine synthase like"/>
    <property type="match status" value="1"/>
</dbReference>
<organism evidence="1">
    <name type="scientific">Magnetospirillum gryphiswaldense</name>
    <dbReference type="NCBI Taxonomy" id="55518"/>
    <lineage>
        <taxon>Bacteria</taxon>
        <taxon>Pseudomonadati</taxon>
        <taxon>Pseudomonadota</taxon>
        <taxon>Alphaproteobacteria</taxon>
        <taxon>Rhodospirillales</taxon>
        <taxon>Rhodospirillaceae</taxon>
        <taxon>Magnetospirillum</taxon>
    </lineage>
</organism>
<dbReference type="GO" id="GO:0047296">
    <property type="term" value="F:homospermidine synthase activity"/>
    <property type="evidence" value="ECO:0007669"/>
    <property type="project" value="UniProtKB-EC"/>
</dbReference>
<dbReference type="EC" id="2.5.1.44" evidence="1"/>